<dbReference type="SUPFAM" id="SSF53756">
    <property type="entry name" value="UDP-Glycosyltransferase/glycogen phosphorylase"/>
    <property type="match status" value="1"/>
</dbReference>
<dbReference type="RefSeq" id="WP_171541175.1">
    <property type="nucleotide sequence ID" value="NZ_JABERL010000064.1"/>
</dbReference>
<dbReference type="Proteomes" id="UP000569202">
    <property type="component" value="Unassembled WGS sequence"/>
</dbReference>
<dbReference type="InterPro" id="IPR001296">
    <property type="entry name" value="Glyco_trans_1"/>
</dbReference>
<dbReference type="PANTHER" id="PTHR12526">
    <property type="entry name" value="GLYCOSYLTRANSFERASE"/>
    <property type="match status" value="1"/>
</dbReference>
<feature type="domain" description="Glycosyl transferase family 1" evidence="1">
    <location>
        <begin position="180"/>
        <end position="340"/>
    </location>
</feature>
<evidence type="ECO:0000313" key="2">
    <source>
        <dbReference type="EMBL" id="NNH79047.1"/>
    </source>
</evidence>
<name>A0A7Y2RI19_9GAMM</name>
<dbReference type="AlphaFoldDB" id="A0A7Y2RI19"/>
<evidence type="ECO:0000259" key="1">
    <source>
        <dbReference type="Pfam" id="PF00534"/>
    </source>
</evidence>
<sequence>MKLCFILNHLYKPGGIERVISNRLSELSKEHDVYVLTTENGHLPFYFGKNDKIKYVDINIKFKRKNNGEFKLNFYNIFLSIVFFIKLQIQILKINPDVTINVIGVHSLYFVPFLLGKGKTVLEHHASIYQYPPNGIRKGIMKKFMYHVFLTREEAGLADFLKNKIIIPNPIKIDHRGLIPFPLRKNKILAAGRIVEIKGFNRLILAWSLIQEKHPNWVLEIYGDGEKNVLDDLEALRRQLNLLDTVFIKPATSYIIELMRESKIYAMTSYYESFGMVLLEAMSAGMLVVSFDCPTGPRNIIDDQIGFLVENNNIKLFSEKISEIILNEDKFLAKSENAYKKSLEYSVNSINEKWNNFFLSIK</sequence>
<organism evidence="2 3">
    <name type="scientific">Acinetobacter terrae</name>
    <dbReference type="NCBI Taxonomy" id="2731247"/>
    <lineage>
        <taxon>Bacteria</taxon>
        <taxon>Pseudomonadati</taxon>
        <taxon>Pseudomonadota</taxon>
        <taxon>Gammaproteobacteria</taxon>
        <taxon>Moraxellales</taxon>
        <taxon>Moraxellaceae</taxon>
        <taxon>Acinetobacter</taxon>
        <taxon>Acinetobacter Taxon 24</taxon>
    </lineage>
</organism>
<dbReference type="EMBL" id="JABERL010000064">
    <property type="protein sequence ID" value="NNH79047.1"/>
    <property type="molecule type" value="Genomic_DNA"/>
</dbReference>
<dbReference type="GO" id="GO:1901135">
    <property type="term" value="P:carbohydrate derivative metabolic process"/>
    <property type="evidence" value="ECO:0007669"/>
    <property type="project" value="UniProtKB-ARBA"/>
</dbReference>
<dbReference type="Pfam" id="PF00534">
    <property type="entry name" value="Glycos_transf_1"/>
    <property type="match status" value="1"/>
</dbReference>
<keyword evidence="2" id="KW-0808">Transferase</keyword>
<dbReference type="GO" id="GO:0016757">
    <property type="term" value="F:glycosyltransferase activity"/>
    <property type="evidence" value="ECO:0007669"/>
    <property type="project" value="InterPro"/>
</dbReference>
<dbReference type="Gene3D" id="3.40.50.2000">
    <property type="entry name" value="Glycogen Phosphorylase B"/>
    <property type="match status" value="2"/>
</dbReference>
<proteinExistence type="predicted"/>
<protein>
    <submittedName>
        <fullName evidence="2">Glycosyltransferase</fullName>
    </submittedName>
</protein>
<comment type="caution">
    <text evidence="2">The sequence shown here is derived from an EMBL/GenBank/DDBJ whole genome shotgun (WGS) entry which is preliminary data.</text>
</comment>
<evidence type="ECO:0000313" key="3">
    <source>
        <dbReference type="Proteomes" id="UP000569202"/>
    </source>
</evidence>
<reference evidence="2 3" key="1">
    <citation type="submission" date="2020-04" db="EMBL/GenBank/DDBJ databases">
        <title>Acinetobacter Taxon 24.</title>
        <authorList>
            <person name="Nemec A."/>
            <person name="Radolfova-Krizova L."/>
            <person name="Higgins P.G."/>
            <person name="Spanelova P."/>
        </authorList>
    </citation>
    <scope>NUCLEOTIDE SEQUENCE [LARGE SCALE GENOMIC DNA]</scope>
    <source>
        <strain evidence="2 3">ANC 5380</strain>
    </source>
</reference>
<dbReference type="PANTHER" id="PTHR12526:SF630">
    <property type="entry name" value="GLYCOSYLTRANSFERASE"/>
    <property type="match status" value="1"/>
</dbReference>
<gene>
    <name evidence="2" type="ORF">HLH17_15620</name>
</gene>
<accession>A0A7Y2RI19</accession>